<dbReference type="GO" id="GO:0005829">
    <property type="term" value="C:cytosol"/>
    <property type="evidence" value="ECO:0007669"/>
    <property type="project" value="TreeGrafter"/>
</dbReference>
<gene>
    <name evidence="7" type="ORF">MENT_LOCUS19889</name>
</gene>
<accession>A0A6V7V0Z5</accession>
<dbReference type="GO" id="GO:0043001">
    <property type="term" value="P:Golgi to plasma membrane protein transport"/>
    <property type="evidence" value="ECO:0007669"/>
    <property type="project" value="TreeGrafter"/>
</dbReference>
<sequence>MSEGLVQRRRKIVEDVEQANEIEQNDNQPNEEDEAENNDKIQRLTLMEEILLLGLKDREGYTSFWNDCISSGLRGCILIELALRNRIELEKAGVRKRGFSSRKVNNFCTCGLSRTSFCGYIYTWSETIGYKVSKCLNLQLDKNSILQMIVHTKVMLI</sequence>
<dbReference type="GO" id="GO:0007030">
    <property type="term" value="P:Golgi organization"/>
    <property type="evidence" value="ECO:0007669"/>
    <property type="project" value="TreeGrafter"/>
</dbReference>
<dbReference type="GO" id="GO:0006890">
    <property type="term" value="P:retrograde vesicle-mediated transport, Golgi to endoplasmic reticulum"/>
    <property type="evidence" value="ECO:0007669"/>
    <property type="project" value="TreeGrafter"/>
</dbReference>
<protein>
    <submittedName>
        <fullName evidence="7">Uncharacterized protein</fullName>
    </submittedName>
</protein>
<dbReference type="GO" id="GO:0048194">
    <property type="term" value="P:Golgi vesicle budding"/>
    <property type="evidence" value="ECO:0007669"/>
    <property type="project" value="TreeGrafter"/>
</dbReference>
<evidence type="ECO:0000256" key="6">
    <source>
        <dbReference type="SAM" id="MobiDB-lite"/>
    </source>
</evidence>
<evidence type="ECO:0000256" key="3">
    <source>
        <dbReference type="ARBA" id="ARBA00023034"/>
    </source>
</evidence>
<dbReference type="PANTHER" id="PTHR12704:SF2">
    <property type="entry name" value="GOLGI PHOSPHOPROTEIN 3 HOMOLOG SAURON"/>
    <property type="match status" value="1"/>
</dbReference>
<dbReference type="GO" id="GO:0070273">
    <property type="term" value="F:phosphatidylinositol-4-phosphate binding"/>
    <property type="evidence" value="ECO:0007669"/>
    <property type="project" value="InterPro"/>
</dbReference>
<evidence type="ECO:0000256" key="1">
    <source>
        <dbReference type="ARBA" id="ARBA00004255"/>
    </source>
</evidence>
<dbReference type="AlphaFoldDB" id="A0A6V7V0Z5"/>
<dbReference type="PANTHER" id="PTHR12704">
    <property type="entry name" value="TRANS-GOLGI PROTEIN GMX33"/>
    <property type="match status" value="1"/>
</dbReference>
<evidence type="ECO:0000313" key="7">
    <source>
        <dbReference type="EMBL" id="CAD2168517.1"/>
    </source>
</evidence>
<dbReference type="InterPro" id="IPR008628">
    <property type="entry name" value="GPP34-like"/>
</dbReference>
<feature type="region of interest" description="Disordered" evidence="6">
    <location>
        <begin position="16"/>
        <end position="39"/>
    </location>
</feature>
<proteinExistence type="inferred from homology"/>
<evidence type="ECO:0000256" key="5">
    <source>
        <dbReference type="ARBA" id="ARBA00023136"/>
    </source>
</evidence>
<organism evidence="7 8">
    <name type="scientific">Meloidogyne enterolobii</name>
    <name type="common">Root-knot nematode worm</name>
    <name type="synonym">Meloidogyne mayaguensis</name>
    <dbReference type="NCBI Taxonomy" id="390850"/>
    <lineage>
        <taxon>Eukaryota</taxon>
        <taxon>Metazoa</taxon>
        <taxon>Ecdysozoa</taxon>
        <taxon>Nematoda</taxon>
        <taxon>Chromadorea</taxon>
        <taxon>Rhabditida</taxon>
        <taxon>Tylenchina</taxon>
        <taxon>Tylenchomorpha</taxon>
        <taxon>Tylenchoidea</taxon>
        <taxon>Meloidogynidae</taxon>
        <taxon>Meloidogyninae</taxon>
        <taxon>Meloidogyne</taxon>
    </lineage>
</organism>
<dbReference type="GO" id="GO:0005802">
    <property type="term" value="C:trans-Golgi network"/>
    <property type="evidence" value="ECO:0007669"/>
    <property type="project" value="TreeGrafter"/>
</dbReference>
<dbReference type="EMBL" id="CAJEWN010000142">
    <property type="protein sequence ID" value="CAD2168517.1"/>
    <property type="molecule type" value="Genomic_DNA"/>
</dbReference>
<comment type="subcellular location">
    <subcellularLocation>
        <location evidence="1">Golgi apparatus membrane</location>
        <topology evidence="1">Peripheral membrane protein</topology>
        <orientation evidence="1">Cytoplasmic side</orientation>
    </subcellularLocation>
</comment>
<dbReference type="Pfam" id="PF05719">
    <property type="entry name" value="GPP34"/>
    <property type="match status" value="1"/>
</dbReference>
<keyword evidence="4" id="KW-0446">Lipid-binding</keyword>
<name>A0A6V7V0Z5_MELEN</name>
<dbReference type="Gene3D" id="1.10.3630.10">
    <property type="entry name" value="yeast vps74-n-term truncation variant domain like"/>
    <property type="match status" value="1"/>
</dbReference>
<keyword evidence="5" id="KW-0472">Membrane</keyword>
<dbReference type="Proteomes" id="UP000580250">
    <property type="component" value="Unassembled WGS sequence"/>
</dbReference>
<dbReference type="GO" id="GO:0000139">
    <property type="term" value="C:Golgi membrane"/>
    <property type="evidence" value="ECO:0007669"/>
    <property type="project" value="UniProtKB-SubCell"/>
</dbReference>
<evidence type="ECO:0000313" key="8">
    <source>
        <dbReference type="Proteomes" id="UP000580250"/>
    </source>
</evidence>
<comment type="similarity">
    <text evidence="2">Belongs to the GOLPH3/VPS74 family.</text>
</comment>
<keyword evidence="3" id="KW-0333">Golgi apparatus</keyword>
<dbReference type="InterPro" id="IPR038261">
    <property type="entry name" value="GPP34-like_sf"/>
</dbReference>
<evidence type="ECO:0000256" key="4">
    <source>
        <dbReference type="ARBA" id="ARBA00023121"/>
    </source>
</evidence>
<dbReference type="GO" id="GO:0031985">
    <property type="term" value="C:Golgi cisterna"/>
    <property type="evidence" value="ECO:0007669"/>
    <property type="project" value="TreeGrafter"/>
</dbReference>
<comment type="caution">
    <text evidence="7">The sequence shown here is derived from an EMBL/GenBank/DDBJ whole genome shotgun (WGS) entry which is preliminary data.</text>
</comment>
<feature type="compositionally biased region" description="Acidic residues" evidence="6">
    <location>
        <begin position="16"/>
        <end position="36"/>
    </location>
</feature>
<dbReference type="OrthoDB" id="2189106at2759"/>
<reference evidence="7 8" key="1">
    <citation type="submission" date="2020-08" db="EMBL/GenBank/DDBJ databases">
        <authorList>
            <person name="Koutsovoulos G."/>
            <person name="Danchin GJ E."/>
        </authorList>
    </citation>
    <scope>NUCLEOTIDE SEQUENCE [LARGE SCALE GENOMIC DNA]</scope>
</reference>
<evidence type="ECO:0000256" key="2">
    <source>
        <dbReference type="ARBA" id="ARBA00007284"/>
    </source>
</evidence>